<feature type="non-terminal residue" evidence="6">
    <location>
        <position position="266"/>
    </location>
</feature>
<dbReference type="InterPro" id="IPR002227">
    <property type="entry name" value="Tyrosinase_Cu-bd"/>
</dbReference>
<gene>
    <name evidence="6" type="ORF">B7463_g2357</name>
</gene>
<dbReference type="GO" id="GO:0016491">
    <property type="term" value="F:oxidoreductase activity"/>
    <property type="evidence" value="ECO:0007669"/>
    <property type="project" value="InterPro"/>
</dbReference>
<dbReference type="AlphaFoldDB" id="A0A3E2HKR1"/>
<name>A0A3E2HKR1_SCYLI</name>
<dbReference type="OrthoDB" id="6132182at2759"/>
<protein>
    <recommendedName>
        <fullName evidence="5">Tyrosinase copper-binding domain-containing protein</fullName>
    </recommendedName>
</protein>
<proteinExistence type="predicted"/>
<feature type="transmembrane region" description="Helical" evidence="4">
    <location>
        <begin position="47"/>
        <end position="71"/>
    </location>
</feature>
<dbReference type="SUPFAM" id="SSF48056">
    <property type="entry name" value="Di-copper centre-containing domain"/>
    <property type="match status" value="1"/>
</dbReference>
<keyword evidence="4" id="KW-0812">Transmembrane</keyword>
<dbReference type="GO" id="GO:0046872">
    <property type="term" value="F:metal ion binding"/>
    <property type="evidence" value="ECO:0007669"/>
    <property type="project" value="UniProtKB-KW"/>
</dbReference>
<feature type="region of interest" description="Disordered" evidence="3">
    <location>
        <begin position="1"/>
        <end position="24"/>
    </location>
</feature>
<dbReference type="Pfam" id="PF00264">
    <property type="entry name" value="Tyrosinase"/>
    <property type="match status" value="1"/>
</dbReference>
<evidence type="ECO:0000256" key="1">
    <source>
        <dbReference type="ARBA" id="ARBA00022723"/>
    </source>
</evidence>
<sequence>MSPRDNEYQKDESRNSGPIYTSINAADSDDNIDIVYHPPRRVDRNPVCILLISAVASLILGFLAGNISQILPTPRIFSCRNPVVRKEWRVLSFDERQEYYRAVKCLAARPSRLGLNGTVYDDFAWIHTLSSAKTHNTSSFMPWHRAVLNLYENILVEECAFTGHMPYWDWTLDWADLAHSSIWDPISGFGGDGEPNGTMQVGWGRCLDRLWWQWQQVDPARRLLDYSGLYDTDSGGQATLEDDLSLGGLAKDVTVGDVMDTQGECQ</sequence>
<dbReference type="Gene3D" id="1.10.1280.10">
    <property type="entry name" value="Di-copper center containing domain from catechol oxidase"/>
    <property type="match status" value="2"/>
</dbReference>
<dbReference type="STRING" id="5539.A0A3E2HKR1"/>
<evidence type="ECO:0000256" key="2">
    <source>
        <dbReference type="ARBA" id="ARBA00023008"/>
    </source>
</evidence>
<dbReference type="InterPro" id="IPR008922">
    <property type="entry name" value="Di-copper_centre_dom_sf"/>
</dbReference>
<keyword evidence="4" id="KW-1133">Transmembrane helix</keyword>
<dbReference type="Proteomes" id="UP000258309">
    <property type="component" value="Unassembled WGS sequence"/>
</dbReference>
<feature type="domain" description="Tyrosinase copper-binding" evidence="5">
    <location>
        <begin position="135"/>
        <end position="152"/>
    </location>
</feature>
<evidence type="ECO:0000256" key="4">
    <source>
        <dbReference type="SAM" id="Phobius"/>
    </source>
</evidence>
<keyword evidence="4" id="KW-0472">Membrane</keyword>
<evidence type="ECO:0000313" key="7">
    <source>
        <dbReference type="Proteomes" id="UP000258309"/>
    </source>
</evidence>
<dbReference type="EMBL" id="NCSJ02000027">
    <property type="protein sequence ID" value="RFU33979.1"/>
    <property type="molecule type" value="Genomic_DNA"/>
</dbReference>
<dbReference type="InterPro" id="IPR050316">
    <property type="entry name" value="Tyrosinase/Hemocyanin"/>
</dbReference>
<accession>A0A3E2HKR1</accession>
<feature type="compositionally biased region" description="Basic and acidic residues" evidence="3">
    <location>
        <begin position="1"/>
        <end position="14"/>
    </location>
</feature>
<dbReference type="PANTHER" id="PTHR11474:SF126">
    <property type="entry name" value="TYROSINASE-LIKE PROTEIN TYR-1-RELATED"/>
    <property type="match status" value="1"/>
</dbReference>
<keyword evidence="7" id="KW-1185">Reference proteome</keyword>
<dbReference type="OMA" id="DERQEYY"/>
<reference evidence="6 7" key="1">
    <citation type="submission" date="2018-05" db="EMBL/GenBank/DDBJ databases">
        <title>Draft genome sequence of Scytalidium lignicola DSM 105466, a ubiquitous saprotrophic fungus.</title>
        <authorList>
            <person name="Buettner E."/>
            <person name="Gebauer A.M."/>
            <person name="Hofrichter M."/>
            <person name="Liers C."/>
            <person name="Kellner H."/>
        </authorList>
    </citation>
    <scope>NUCLEOTIDE SEQUENCE [LARGE SCALE GENOMIC DNA]</scope>
    <source>
        <strain evidence="6 7">DSM 105466</strain>
    </source>
</reference>
<comment type="caution">
    <text evidence="6">The sequence shown here is derived from an EMBL/GenBank/DDBJ whole genome shotgun (WGS) entry which is preliminary data.</text>
</comment>
<evidence type="ECO:0000259" key="5">
    <source>
        <dbReference type="PROSITE" id="PS00497"/>
    </source>
</evidence>
<dbReference type="PANTHER" id="PTHR11474">
    <property type="entry name" value="TYROSINASE FAMILY MEMBER"/>
    <property type="match status" value="1"/>
</dbReference>
<organism evidence="6 7">
    <name type="scientific">Scytalidium lignicola</name>
    <name type="common">Hyphomycete</name>
    <dbReference type="NCBI Taxonomy" id="5539"/>
    <lineage>
        <taxon>Eukaryota</taxon>
        <taxon>Fungi</taxon>
        <taxon>Dikarya</taxon>
        <taxon>Ascomycota</taxon>
        <taxon>Pezizomycotina</taxon>
        <taxon>Leotiomycetes</taxon>
        <taxon>Leotiomycetes incertae sedis</taxon>
        <taxon>Scytalidium</taxon>
    </lineage>
</organism>
<keyword evidence="2" id="KW-0186">Copper</keyword>
<feature type="non-terminal residue" evidence="6">
    <location>
        <position position="1"/>
    </location>
</feature>
<evidence type="ECO:0000256" key="3">
    <source>
        <dbReference type="SAM" id="MobiDB-lite"/>
    </source>
</evidence>
<keyword evidence="1" id="KW-0479">Metal-binding</keyword>
<dbReference type="PROSITE" id="PS00497">
    <property type="entry name" value="TYROSINASE_1"/>
    <property type="match status" value="1"/>
</dbReference>
<evidence type="ECO:0000313" key="6">
    <source>
        <dbReference type="EMBL" id="RFU33979.1"/>
    </source>
</evidence>